<gene>
    <name evidence="4" type="primary">aat</name>
    <name evidence="5" type="ORF">SAMN02745702_02721</name>
</gene>
<comment type="function">
    <text evidence="4">Functions in the N-end rule pathway of protein degradation where it conjugates Leu, Phe and, less efficiently, Met from aminoacyl-tRNAs to the N-termini of proteins containing an N-terminal arginine or lysine.</text>
</comment>
<evidence type="ECO:0000256" key="1">
    <source>
        <dbReference type="ARBA" id="ARBA00022490"/>
    </source>
</evidence>
<dbReference type="PANTHER" id="PTHR30098">
    <property type="entry name" value="LEUCYL/PHENYLALANYL-TRNA--PROTEIN TRANSFERASE"/>
    <property type="match status" value="1"/>
</dbReference>
<evidence type="ECO:0000256" key="3">
    <source>
        <dbReference type="ARBA" id="ARBA00023315"/>
    </source>
</evidence>
<comment type="catalytic activity">
    <reaction evidence="4">
        <text>L-phenylalanyl-tRNA(Phe) + an N-terminal L-alpha-aminoacyl-[protein] = an N-terminal L-phenylalanyl-L-alpha-aminoacyl-[protein] + tRNA(Phe)</text>
        <dbReference type="Rhea" id="RHEA:43632"/>
        <dbReference type="Rhea" id="RHEA-COMP:9668"/>
        <dbReference type="Rhea" id="RHEA-COMP:9699"/>
        <dbReference type="Rhea" id="RHEA-COMP:10636"/>
        <dbReference type="Rhea" id="RHEA-COMP:10637"/>
        <dbReference type="ChEBI" id="CHEBI:78442"/>
        <dbReference type="ChEBI" id="CHEBI:78531"/>
        <dbReference type="ChEBI" id="CHEBI:78597"/>
        <dbReference type="ChEBI" id="CHEBI:83561"/>
        <dbReference type="EC" id="2.3.2.6"/>
    </reaction>
</comment>
<dbReference type="GO" id="GO:0030163">
    <property type="term" value="P:protein catabolic process"/>
    <property type="evidence" value="ECO:0007669"/>
    <property type="project" value="UniProtKB-UniRule"/>
</dbReference>
<dbReference type="AlphaFoldDB" id="A0A1T4WW16"/>
<keyword evidence="2 4" id="KW-0808">Transferase</keyword>
<keyword evidence="1 4" id="KW-0963">Cytoplasm</keyword>
<dbReference type="InterPro" id="IPR004616">
    <property type="entry name" value="Leu/Phe-tRNA_Trfase"/>
</dbReference>
<dbReference type="STRING" id="1121442.SAMN02745702_02721"/>
<dbReference type="GO" id="GO:0005737">
    <property type="term" value="C:cytoplasm"/>
    <property type="evidence" value="ECO:0007669"/>
    <property type="project" value="UniProtKB-SubCell"/>
</dbReference>
<dbReference type="Gene3D" id="3.30.70.3550">
    <property type="entry name" value="Leucyl/phenylalanyl-tRNA-protein transferase, N-terminal domain"/>
    <property type="match status" value="1"/>
</dbReference>
<organism evidence="5 6">
    <name type="scientific">Desulfobaculum bizertense DSM 18034</name>
    <dbReference type="NCBI Taxonomy" id="1121442"/>
    <lineage>
        <taxon>Bacteria</taxon>
        <taxon>Pseudomonadati</taxon>
        <taxon>Thermodesulfobacteriota</taxon>
        <taxon>Desulfovibrionia</taxon>
        <taxon>Desulfovibrionales</taxon>
        <taxon>Desulfovibrionaceae</taxon>
        <taxon>Desulfobaculum</taxon>
    </lineage>
</organism>
<dbReference type="PANTHER" id="PTHR30098:SF2">
    <property type="entry name" value="LEUCYL_PHENYLALANYL-TRNA--PROTEIN TRANSFERASE"/>
    <property type="match status" value="1"/>
</dbReference>
<name>A0A1T4WW16_9BACT</name>
<dbReference type="Pfam" id="PF03588">
    <property type="entry name" value="Leu_Phe_trans"/>
    <property type="match status" value="1"/>
</dbReference>
<dbReference type="EC" id="2.3.2.6" evidence="4"/>
<proteinExistence type="inferred from homology"/>
<dbReference type="Proteomes" id="UP000189733">
    <property type="component" value="Unassembled WGS sequence"/>
</dbReference>
<evidence type="ECO:0000313" key="5">
    <source>
        <dbReference type="EMBL" id="SKA81516.1"/>
    </source>
</evidence>
<dbReference type="RefSeq" id="WP_431830571.1">
    <property type="nucleotide sequence ID" value="NZ_FUYA01000011.1"/>
</dbReference>
<dbReference type="SUPFAM" id="SSF55729">
    <property type="entry name" value="Acyl-CoA N-acyltransferases (Nat)"/>
    <property type="match status" value="1"/>
</dbReference>
<dbReference type="Gene3D" id="3.40.630.70">
    <property type="entry name" value="Leucyl/phenylalanyl-tRNA-protein transferase, C-terminal domain"/>
    <property type="match status" value="1"/>
</dbReference>
<evidence type="ECO:0000256" key="2">
    <source>
        <dbReference type="ARBA" id="ARBA00022679"/>
    </source>
</evidence>
<keyword evidence="6" id="KW-1185">Reference proteome</keyword>
<dbReference type="HAMAP" id="MF_00688">
    <property type="entry name" value="Leu_Phe_trans"/>
    <property type="match status" value="1"/>
</dbReference>
<comment type="similarity">
    <text evidence="4">Belongs to the L/F-transferase family.</text>
</comment>
<dbReference type="GO" id="GO:0008914">
    <property type="term" value="F:leucyl-tRNA--protein transferase activity"/>
    <property type="evidence" value="ECO:0007669"/>
    <property type="project" value="UniProtKB-UniRule"/>
</dbReference>
<dbReference type="InterPro" id="IPR042221">
    <property type="entry name" value="Leu/Phe-tRNA_Trfase_N"/>
</dbReference>
<comment type="subcellular location">
    <subcellularLocation>
        <location evidence="4">Cytoplasm</location>
    </subcellularLocation>
</comment>
<protein>
    <recommendedName>
        <fullName evidence="4">Leucyl/phenylalanyl-tRNA--protein transferase</fullName>
        <ecNumber evidence="4">2.3.2.6</ecNumber>
    </recommendedName>
    <alternativeName>
        <fullName evidence="4">L/F-transferase</fullName>
    </alternativeName>
    <alternativeName>
        <fullName evidence="4">Leucyltransferase</fullName>
    </alternativeName>
    <alternativeName>
        <fullName evidence="4">Phenyalanyltransferase</fullName>
    </alternativeName>
</protein>
<accession>A0A1T4WW16</accession>
<dbReference type="InterPro" id="IPR042203">
    <property type="entry name" value="Leu/Phe-tRNA_Trfase_C"/>
</dbReference>
<comment type="catalytic activity">
    <reaction evidence="4">
        <text>N-terminal L-lysyl-[protein] + L-leucyl-tRNA(Leu) = N-terminal L-leucyl-L-lysyl-[protein] + tRNA(Leu) + H(+)</text>
        <dbReference type="Rhea" id="RHEA:12340"/>
        <dbReference type="Rhea" id="RHEA-COMP:9613"/>
        <dbReference type="Rhea" id="RHEA-COMP:9622"/>
        <dbReference type="Rhea" id="RHEA-COMP:12670"/>
        <dbReference type="Rhea" id="RHEA-COMP:12671"/>
        <dbReference type="ChEBI" id="CHEBI:15378"/>
        <dbReference type="ChEBI" id="CHEBI:65249"/>
        <dbReference type="ChEBI" id="CHEBI:78442"/>
        <dbReference type="ChEBI" id="CHEBI:78494"/>
        <dbReference type="ChEBI" id="CHEBI:133043"/>
        <dbReference type="EC" id="2.3.2.6"/>
    </reaction>
</comment>
<dbReference type="EMBL" id="FUYA01000011">
    <property type="protein sequence ID" value="SKA81516.1"/>
    <property type="molecule type" value="Genomic_DNA"/>
</dbReference>
<dbReference type="NCBIfam" id="TIGR00667">
    <property type="entry name" value="aat"/>
    <property type="match status" value="1"/>
</dbReference>
<keyword evidence="3 4" id="KW-0012">Acyltransferase</keyword>
<dbReference type="InterPro" id="IPR016181">
    <property type="entry name" value="Acyl_CoA_acyltransferase"/>
</dbReference>
<evidence type="ECO:0000313" key="6">
    <source>
        <dbReference type="Proteomes" id="UP000189733"/>
    </source>
</evidence>
<evidence type="ECO:0000256" key="4">
    <source>
        <dbReference type="HAMAP-Rule" id="MF_00688"/>
    </source>
</evidence>
<comment type="catalytic activity">
    <reaction evidence="4">
        <text>N-terminal L-arginyl-[protein] + L-leucyl-tRNA(Leu) = N-terminal L-leucyl-L-arginyl-[protein] + tRNA(Leu) + H(+)</text>
        <dbReference type="Rhea" id="RHEA:50416"/>
        <dbReference type="Rhea" id="RHEA-COMP:9613"/>
        <dbReference type="Rhea" id="RHEA-COMP:9622"/>
        <dbReference type="Rhea" id="RHEA-COMP:12672"/>
        <dbReference type="Rhea" id="RHEA-COMP:12673"/>
        <dbReference type="ChEBI" id="CHEBI:15378"/>
        <dbReference type="ChEBI" id="CHEBI:64719"/>
        <dbReference type="ChEBI" id="CHEBI:78442"/>
        <dbReference type="ChEBI" id="CHEBI:78494"/>
        <dbReference type="ChEBI" id="CHEBI:133044"/>
        <dbReference type="EC" id="2.3.2.6"/>
    </reaction>
</comment>
<sequence>MQCVGYDEWLFPDPRLAEKDAPLAFGGDLSVERLVVGYANGIFPWYGPNEPILWWCPDPRCVLRPSEVHIPKSLRRVVNSGCYTITIDTAFREVMESCARVPREGQDGTWIVPEIIDAYEQLNNLGLAHSVEAWDDGELVGGLYGVAIGQVFFGESMFFTLPDASKVAFVYLARLLARWDYQLIDCQQTTQHLLRFGAHEISRDSFLDMVEEYREGPVFDDAWTLPEAYNPLRDQPSRSAQ</sequence>
<reference evidence="5 6" key="1">
    <citation type="submission" date="2017-02" db="EMBL/GenBank/DDBJ databases">
        <authorList>
            <person name="Peterson S.W."/>
        </authorList>
    </citation>
    <scope>NUCLEOTIDE SEQUENCE [LARGE SCALE GENOMIC DNA]</scope>
    <source>
        <strain evidence="5 6">DSM 18034</strain>
    </source>
</reference>
<dbReference type="FunFam" id="3.40.630.70:FF:000001">
    <property type="entry name" value="Leucyl/phenylalanyl-tRNA--protein transferase"/>
    <property type="match status" value="1"/>
</dbReference>